<dbReference type="Proteomes" id="UP000220034">
    <property type="component" value="Unassembled WGS sequence"/>
</dbReference>
<evidence type="ECO:0000256" key="1">
    <source>
        <dbReference type="SAM" id="MobiDB-lite"/>
    </source>
</evidence>
<dbReference type="GO" id="GO:0008757">
    <property type="term" value="F:S-adenosylmethionine-dependent methyltransferase activity"/>
    <property type="evidence" value="ECO:0007669"/>
    <property type="project" value="InterPro"/>
</dbReference>
<dbReference type="InterPro" id="IPR029063">
    <property type="entry name" value="SAM-dependent_MTases_sf"/>
</dbReference>
<sequence length="259" mass="29144">MHLDVVDLKAFYYRTRLGRGAQSALQRRLREMWGDVSGLHVVGYGFAAPFLRPFLSEAERVMSFMPAPQGVMPWPPGLPNLSALVEETHWPVQASSIDRIVVAHGLETCERPRALLEEIWRVLAPGGRVIFIVPNRTGIWAQRDVTPFGYGRPYSFGQLDEQLRTHRFEPETHAAALYLPPSHKRWMLRMQASVERAGHRMRAHHVAGALVVEAVKQVHSLPRGLRREARRPISILSGLGVPQPKPEPGRAGRTAVDSR</sequence>
<evidence type="ECO:0000313" key="4">
    <source>
        <dbReference type="Proteomes" id="UP000220034"/>
    </source>
</evidence>
<evidence type="ECO:0000313" key="3">
    <source>
        <dbReference type="EMBL" id="SOH93134.1"/>
    </source>
</evidence>
<feature type="region of interest" description="Disordered" evidence="1">
    <location>
        <begin position="236"/>
        <end position="259"/>
    </location>
</feature>
<dbReference type="EMBL" id="OCTN01000001">
    <property type="protein sequence ID" value="SOH93134.1"/>
    <property type="molecule type" value="Genomic_DNA"/>
</dbReference>
<dbReference type="Gene3D" id="3.40.50.150">
    <property type="entry name" value="Vaccinia Virus protein VP39"/>
    <property type="match status" value="1"/>
</dbReference>
<accession>A0A2C9CP75</accession>
<dbReference type="SUPFAM" id="SSF53335">
    <property type="entry name" value="S-adenosyl-L-methionine-dependent methyltransferases"/>
    <property type="match status" value="1"/>
</dbReference>
<organism evidence="3 4">
    <name type="scientific">Pontivivens marinum</name>
    <dbReference type="NCBI Taxonomy" id="1690039"/>
    <lineage>
        <taxon>Bacteria</taxon>
        <taxon>Pseudomonadati</taxon>
        <taxon>Pseudomonadota</taxon>
        <taxon>Alphaproteobacteria</taxon>
        <taxon>Rhodobacterales</taxon>
        <taxon>Paracoccaceae</taxon>
        <taxon>Pontivivens</taxon>
    </lineage>
</organism>
<dbReference type="RefSeq" id="WP_097928665.1">
    <property type="nucleotide sequence ID" value="NZ_OCTN01000001.1"/>
</dbReference>
<gene>
    <name evidence="3" type="ORF">SAMN06273572_101989</name>
</gene>
<feature type="domain" description="Methyltransferase type 11" evidence="2">
    <location>
        <begin position="89"/>
        <end position="131"/>
    </location>
</feature>
<dbReference type="InterPro" id="IPR013216">
    <property type="entry name" value="Methyltransf_11"/>
</dbReference>
<reference evidence="4" key="1">
    <citation type="submission" date="2017-09" db="EMBL/GenBank/DDBJ databases">
        <authorList>
            <person name="Varghese N."/>
            <person name="Submissions S."/>
        </authorList>
    </citation>
    <scope>NUCLEOTIDE SEQUENCE [LARGE SCALE GENOMIC DNA]</scope>
    <source>
        <strain evidence="4">C7</strain>
    </source>
</reference>
<dbReference type="Pfam" id="PF08241">
    <property type="entry name" value="Methyltransf_11"/>
    <property type="match status" value="1"/>
</dbReference>
<dbReference type="GO" id="GO:0032259">
    <property type="term" value="P:methylation"/>
    <property type="evidence" value="ECO:0007669"/>
    <property type="project" value="UniProtKB-KW"/>
</dbReference>
<protein>
    <submittedName>
        <fullName evidence="3">Methyltransferase domain-containing protein</fullName>
    </submittedName>
</protein>
<keyword evidence="3" id="KW-0489">Methyltransferase</keyword>
<dbReference type="OrthoDB" id="9800231at2"/>
<keyword evidence="4" id="KW-1185">Reference proteome</keyword>
<name>A0A2C9CP75_9RHOB</name>
<dbReference type="AlphaFoldDB" id="A0A2C9CP75"/>
<proteinExistence type="predicted"/>
<keyword evidence="3" id="KW-0808">Transferase</keyword>
<evidence type="ECO:0000259" key="2">
    <source>
        <dbReference type="Pfam" id="PF08241"/>
    </source>
</evidence>